<sequence>MATINEIACFTYLGITNAVSPRRRRLVVPQTWLKLRSQSCSKVLGADCSQNPSFVTPRRNKIWEFRLYNSVELDRFVTSDDENEMSEGFFEAIEELERMTREPSDVLEEMNERLSDRELQLVLVYFAQEGRDSWCALEVFEWLRKENRVDKETMELMVSIMCGWVQKLIGAKSEAGDVVDLLEDMDCVGLSPKFSMVEKVISLYWDAGEREGVVSFVKEVLRRQIAYSDGNGDGHKAGPTGYLAWKMMVNTRQQTDRNSKKEKQKLRTIEQMYQVVRQEGWDRLYGGLAPSLVGTAASQGVYYYFYQIFRNQAEIAALEGKKKGIGDGSVGMFSSLLAAALSGCVNVLLTNPIWVVVTRMQTHTKKSKGSHPEPAASDDAIVAVVEPPPFGTTHAIQEVYGEAGVCGFWKGVFPTLIMVSNPSIQFMLYETLLKKIRKRRASSNKGANDVTALEIFLLGAVAKLGATVVTYPLLVVKSRLQAKQVTGGDKRHQYKGTLDAIMKMIRYEGFYGFYKGMGTKIVQSVLAAAVLFMVKEELVRGARLLLTGSAASTARSKPP</sequence>
<keyword evidence="6" id="KW-1133">Transmembrane helix</keyword>
<dbReference type="RefSeq" id="XP_016494982.1">
    <property type="nucleotide sequence ID" value="XM_016639496.1"/>
</dbReference>
<accession>A0A1S4C1F8</accession>
<dbReference type="InterPro" id="IPR011990">
    <property type="entry name" value="TPR-like_helical_dom_sf"/>
</dbReference>
<dbReference type="PANTHER" id="PTHR47880">
    <property type="entry name" value="OS05G0353300 PROTEIN"/>
    <property type="match status" value="1"/>
</dbReference>
<dbReference type="AlphaFoldDB" id="A0A1S4C1F8"/>
<name>A0A1S4C1F8_TOBAC</name>
<dbReference type="PaxDb" id="4097-A0A1S4C1F8"/>
<dbReference type="GO" id="GO:0022857">
    <property type="term" value="F:transmembrane transporter activity"/>
    <property type="evidence" value="ECO:0000318"/>
    <property type="project" value="GO_Central"/>
</dbReference>
<dbReference type="GO" id="GO:0016020">
    <property type="term" value="C:membrane"/>
    <property type="evidence" value="ECO:0007669"/>
    <property type="project" value="UniProtKB-SubCell"/>
</dbReference>
<evidence type="ECO:0000256" key="6">
    <source>
        <dbReference type="SAM" id="Phobius"/>
    </source>
</evidence>
<dbReference type="Gene3D" id="1.50.40.10">
    <property type="entry name" value="Mitochondrial carrier domain"/>
    <property type="match status" value="1"/>
</dbReference>
<dbReference type="GO" id="GO:0043132">
    <property type="term" value="P:NAD transport"/>
    <property type="evidence" value="ECO:0000318"/>
    <property type="project" value="GO_Central"/>
</dbReference>
<feature type="transmembrane region" description="Helical" evidence="6">
    <location>
        <begin position="512"/>
        <end position="534"/>
    </location>
</feature>
<evidence type="ECO:0000256" key="1">
    <source>
        <dbReference type="ARBA" id="ARBA00004141"/>
    </source>
</evidence>
<dbReference type="SUPFAM" id="SSF103506">
    <property type="entry name" value="Mitochondrial carrier"/>
    <property type="match status" value="1"/>
</dbReference>
<reference evidence="7" key="1">
    <citation type="submission" date="2025-08" db="UniProtKB">
        <authorList>
            <consortium name="RefSeq"/>
        </authorList>
    </citation>
    <scope>IDENTIFICATION</scope>
</reference>
<dbReference type="InterPro" id="IPR018108">
    <property type="entry name" value="MCP_transmembrane"/>
</dbReference>
<feature type="repeat" description="Solcar" evidence="4">
    <location>
        <begin position="450"/>
        <end position="541"/>
    </location>
</feature>
<organism evidence="7">
    <name type="scientific">Nicotiana tabacum</name>
    <name type="common">Common tobacco</name>
    <dbReference type="NCBI Taxonomy" id="4097"/>
    <lineage>
        <taxon>Eukaryota</taxon>
        <taxon>Viridiplantae</taxon>
        <taxon>Streptophyta</taxon>
        <taxon>Embryophyta</taxon>
        <taxon>Tracheophyta</taxon>
        <taxon>Spermatophyta</taxon>
        <taxon>Magnoliopsida</taxon>
        <taxon>eudicotyledons</taxon>
        <taxon>Gunneridae</taxon>
        <taxon>Pentapetalae</taxon>
        <taxon>asterids</taxon>
        <taxon>lamiids</taxon>
        <taxon>Solanales</taxon>
        <taxon>Solanaceae</taxon>
        <taxon>Nicotianoideae</taxon>
        <taxon>Nicotianeae</taxon>
        <taxon>Nicotiana</taxon>
    </lineage>
</organism>
<dbReference type="STRING" id="4097.A0A1S4C1F8"/>
<dbReference type="InterPro" id="IPR023395">
    <property type="entry name" value="MCP_dom_sf"/>
</dbReference>
<comment type="subcellular location">
    <subcellularLocation>
        <location evidence="1">Membrane</location>
        <topology evidence="1">Multi-pass membrane protein</topology>
    </subcellularLocation>
</comment>
<evidence type="ECO:0000256" key="4">
    <source>
        <dbReference type="PROSITE-ProRule" id="PRU00282"/>
    </source>
</evidence>
<proteinExistence type="inferred from homology"/>
<dbReference type="Gene3D" id="1.25.40.10">
    <property type="entry name" value="Tetratricopeptide repeat domain"/>
    <property type="match status" value="1"/>
</dbReference>
<comment type="similarity">
    <text evidence="5">Belongs to the mitochondrial carrier (TC 2.A.29) family.</text>
</comment>
<evidence type="ECO:0000256" key="5">
    <source>
        <dbReference type="RuleBase" id="RU000488"/>
    </source>
</evidence>
<evidence type="ECO:0000256" key="3">
    <source>
        <dbReference type="ARBA" id="ARBA00023136"/>
    </source>
</evidence>
<keyword evidence="3 4" id="KW-0472">Membrane</keyword>
<feature type="repeat" description="Solcar" evidence="4">
    <location>
        <begin position="217"/>
        <end position="312"/>
    </location>
</feature>
<gene>
    <name evidence="7" type="primary">LOC107814149</name>
</gene>
<evidence type="ECO:0000313" key="7">
    <source>
        <dbReference type="RefSeq" id="XP_016494982.1"/>
    </source>
</evidence>
<keyword evidence="5" id="KW-0813">Transport</keyword>
<dbReference type="PANTHER" id="PTHR47880:SF1">
    <property type="entry name" value="OS05G0353300 PROTEIN"/>
    <property type="match status" value="1"/>
</dbReference>
<dbReference type="Pfam" id="PF00153">
    <property type="entry name" value="Mito_carr"/>
    <property type="match status" value="3"/>
</dbReference>
<evidence type="ECO:0000256" key="2">
    <source>
        <dbReference type="ARBA" id="ARBA00022692"/>
    </source>
</evidence>
<dbReference type="OrthoDB" id="2019556at2759"/>
<dbReference type="GO" id="GO:0055085">
    <property type="term" value="P:transmembrane transport"/>
    <property type="evidence" value="ECO:0000318"/>
    <property type="project" value="GO_Central"/>
</dbReference>
<protein>
    <submittedName>
        <fullName evidence="7">Peroxisomal nicotinamide adenine dinucleotide carrier</fullName>
    </submittedName>
</protein>
<dbReference type="PROSITE" id="PS50920">
    <property type="entry name" value="SOLCAR"/>
    <property type="match status" value="3"/>
</dbReference>
<dbReference type="KEGG" id="nta:107814149"/>
<feature type="repeat" description="Solcar" evidence="4">
    <location>
        <begin position="330"/>
        <end position="435"/>
    </location>
</feature>
<keyword evidence="2 4" id="KW-0812">Transmembrane</keyword>